<feature type="domain" description="RING-type" evidence="6">
    <location>
        <begin position="264"/>
        <end position="304"/>
    </location>
</feature>
<evidence type="ECO:0000313" key="7">
    <source>
        <dbReference type="EMBL" id="EDW70818.2"/>
    </source>
</evidence>
<feature type="region of interest" description="Disordered" evidence="5">
    <location>
        <begin position="56"/>
        <end position="85"/>
    </location>
</feature>
<evidence type="ECO:0000256" key="5">
    <source>
        <dbReference type="SAM" id="MobiDB-lite"/>
    </source>
</evidence>
<dbReference type="Pfam" id="PF13445">
    <property type="entry name" value="zf-RING_UBOX"/>
    <property type="match status" value="1"/>
</dbReference>
<keyword evidence="1" id="KW-0479">Metal-binding</keyword>
<keyword evidence="2 4" id="KW-0863">Zinc-finger</keyword>
<accession>B4LBK8</accession>
<keyword evidence="8" id="KW-1185">Reference proteome</keyword>
<name>B4LBK8_DROVI</name>
<dbReference type="InterPro" id="IPR027370">
    <property type="entry name" value="Znf-RING_euk"/>
</dbReference>
<evidence type="ECO:0000256" key="2">
    <source>
        <dbReference type="ARBA" id="ARBA00022771"/>
    </source>
</evidence>
<dbReference type="InterPro" id="IPR013083">
    <property type="entry name" value="Znf_RING/FYVE/PHD"/>
</dbReference>
<dbReference type="GO" id="GO:0045944">
    <property type="term" value="P:positive regulation of transcription by RNA polymerase II"/>
    <property type="evidence" value="ECO:0007669"/>
    <property type="project" value="TreeGrafter"/>
</dbReference>
<protein>
    <recommendedName>
        <fullName evidence="6">RING-type domain-containing protein</fullName>
    </recommendedName>
</protein>
<dbReference type="PROSITE" id="PS00518">
    <property type="entry name" value="ZF_RING_1"/>
    <property type="match status" value="1"/>
</dbReference>
<evidence type="ECO:0000259" key="6">
    <source>
        <dbReference type="PROSITE" id="PS50089"/>
    </source>
</evidence>
<sequence length="317" mass="35187">MFRFNGDSNTTNNIMSHAIRRSQFALERAVAEQCMMDDQYFSLLYKNYDGNSLATSNRTTNNRTHSIDEPTHISNSSNNLGWPRNDNDKAWTSSLLDYRNMDAELTRLQLECENIESTMARVGSGTLSNKPTETSEQSNREFNLIGSAVPTAVRLPTPPRGPTSRIDLNRESSLNASALAIPAVSTSIRHRHTSTLEEISYRLPSLSMIGGSNVASANNVALPPLPPSPIRSASPVRPAVEQPSVRRKESELLAPATHMEPYKCPVCLKCVRQRKPASTICGHVFCSSCIKTALRATCKCPVCQRLMTTRQIFRIFI</sequence>
<dbReference type="eggNOG" id="KOG0320">
    <property type="taxonomic scope" value="Eukaryota"/>
</dbReference>
<dbReference type="OrthoDB" id="6105938at2759"/>
<dbReference type="HOGENOM" id="CLU_919111_0_0_1"/>
<dbReference type="InterPro" id="IPR017907">
    <property type="entry name" value="Znf_RING_CS"/>
</dbReference>
<dbReference type="Proteomes" id="UP000008792">
    <property type="component" value="Unassembled WGS sequence"/>
</dbReference>
<proteinExistence type="predicted"/>
<evidence type="ECO:0000256" key="1">
    <source>
        <dbReference type="ARBA" id="ARBA00022723"/>
    </source>
</evidence>
<dbReference type="InterPro" id="IPR047134">
    <property type="entry name" value="RNF4"/>
</dbReference>
<dbReference type="InterPro" id="IPR001841">
    <property type="entry name" value="Znf_RING"/>
</dbReference>
<keyword evidence="3" id="KW-0862">Zinc</keyword>
<dbReference type="EMBL" id="CH940647">
    <property type="protein sequence ID" value="EDW70818.2"/>
    <property type="molecule type" value="Genomic_DNA"/>
</dbReference>
<reference evidence="7 8" key="1">
    <citation type="journal article" date="2007" name="Nature">
        <title>Evolution of genes and genomes on the Drosophila phylogeny.</title>
        <authorList>
            <consortium name="Drosophila 12 Genomes Consortium"/>
            <person name="Clark A.G."/>
            <person name="Eisen M.B."/>
            <person name="Smith D.R."/>
            <person name="Bergman C.M."/>
            <person name="Oliver B."/>
            <person name="Markow T.A."/>
            <person name="Kaufman T.C."/>
            <person name="Kellis M."/>
            <person name="Gelbart W."/>
            <person name="Iyer V.N."/>
            <person name="Pollard D.A."/>
            <person name="Sackton T.B."/>
            <person name="Larracuente A.M."/>
            <person name="Singh N.D."/>
            <person name="Abad J.P."/>
            <person name="Abt D.N."/>
            <person name="Adryan B."/>
            <person name="Aguade M."/>
            <person name="Akashi H."/>
            <person name="Anderson W.W."/>
            <person name="Aquadro C.F."/>
            <person name="Ardell D.H."/>
            <person name="Arguello R."/>
            <person name="Artieri C.G."/>
            <person name="Barbash D.A."/>
            <person name="Barker D."/>
            <person name="Barsanti P."/>
            <person name="Batterham P."/>
            <person name="Batzoglou S."/>
            <person name="Begun D."/>
            <person name="Bhutkar A."/>
            <person name="Blanco E."/>
            <person name="Bosak S.A."/>
            <person name="Bradley R.K."/>
            <person name="Brand A.D."/>
            <person name="Brent M.R."/>
            <person name="Brooks A.N."/>
            <person name="Brown R.H."/>
            <person name="Butlin R.K."/>
            <person name="Caggese C."/>
            <person name="Calvi B.R."/>
            <person name="Bernardo de Carvalho A."/>
            <person name="Caspi A."/>
            <person name="Castrezana S."/>
            <person name="Celniker S.E."/>
            <person name="Chang J.L."/>
            <person name="Chapple C."/>
            <person name="Chatterji S."/>
            <person name="Chinwalla A."/>
            <person name="Civetta A."/>
            <person name="Clifton S.W."/>
            <person name="Comeron J.M."/>
            <person name="Costello J.C."/>
            <person name="Coyne J.A."/>
            <person name="Daub J."/>
            <person name="David R.G."/>
            <person name="Delcher A.L."/>
            <person name="Delehaunty K."/>
            <person name="Do C.B."/>
            <person name="Ebling H."/>
            <person name="Edwards K."/>
            <person name="Eickbush T."/>
            <person name="Evans J.D."/>
            <person name="Filipski A."/>
            <person name="Findeiss S."/>
            <person name="Freyhult E."/>
            <person name="Fulton L."/>
            <person name="Fulton R."/>
            <person name="Garcia A.C."/>
            <person name="Gardiner A."/>
            <person name="Garfield D.A."/>
            <person name="Garvin B.E."/>
            <person name="Gibson G."/>
            <person name="Gilbert D."/>
            <person name="Gnerre S."/>
            <person name="Godfrey J."/>
            <person name="Good R."/>
            <person name="Gotea V."/>
            <person name="Gravely B."/>
            <person name="Greenberg A.J."/>
            <person name="Griffiths-Jones S."/>
            <person name="Gross S."/>
            <person name="Guigo R."/>
            <person name="Gustafson E.A."/>
            <person name="Haerty W."/>
            <person name="Hahn M.W."/>
            <person name="Halligan D.L."/>
            <person name="Halpern A.L."/>
            <person name="Halter G.M."/>
            <person name="Han M.V."/>
            <person name="Heger A."/>
            <person name="Hillier L."/>
            <person name="Hinrichs A.S."/>
            <person name="Holmes I."/>
            <person name="Hoskins R.A."/>
            <person name="Hubisz M.J."/>
            <person name="Hultmark D."/>
            <person name="Huntley M.A."/>
            <person name="Jaffe D.B."/>
            <person name="Jagadeeshan S."/>
            <person name="Jeck W.R."/>
            <person name="Johnson J."/>
            <person name="Jones C.D."/>
            <person name="Jordan W.C."/>
            <person name="Karpen G.H."/>
            <person name="Kataoka E."/>
            <person name="Keightley P.D."/>
            <person name="Kheradpour P."/>
            <person name="Kirkness E.F."/>
            <person name="Koerich L.B."/>
            <person name="Kristiansen K."/>
            <person name="Kudrna D."/>
            <person name="Kulathinal R.J."/>
            <person name="Kumar S."/>
            <person name="Kwok R."/>
            <person name="Lander E."/>
            <person name="Langley C.H."/>
            <person name="Lapoint R."/>
            <person name="Lazzaro B.P."/>
            <person name="Lee S.J."/>
            <person name="Levesque L."/>
            <person name="Li R."/>
            <person name="Lin C.F."/>
            <person name="Lin M.F."/>
            <person name="Lindblad-Toh K."/>
            <person name="Llopart A."/>
            <person name="Long M."/>
            <person name="Low L."/>
            <person name="Lozovsky E."/>
            <person name="Lu J."/>
            <person name="Luo M."/>
            <person name="Machado C.A."/>
            <person name="Makalowski W."/>
            <person name="Marzo M."/>
            <person name="Matsuda M."/>
            <person name="Matzkin L."/>
            <person name="McAllister B."/>
            <person name="McBride C.S."/>
            <person name="McKernan B."/>
            <person name="McKernan K."/>
            <person name="Mendez-Lago M."/>
            <person name="Minx P."/>
            <person name="Mollenhauer M.U."/>
            <person name="Montooth K."/>
            <person name="Mount S.M."/>
            <person name="Mu X."/>
            <person name="Myers E."/>
            <person name="Negre B."/>
            <person name="Newfeld S."/>
            <person name="Nielsen R."/>
            <person name="Noor M.A."/>
            <person name="O'Grady P."/>
            <person name="Pachter L."/>
            <person name="Papaceit M."/>
            <person name="Parisi M.J."/>
            <person name="Parisi M."/>
            <person name="Parts L."/>
            <person name="Pedersen J.S."/>
            <person name="Pesole G."/>
            <person name="Phillippy A.M."/>
            <person name="Ponting C.P."/>
            <person name="Pop M."/>
            <person name="Porcelli D."/>
            <person name="Powell J.R."/>
            <person name="Prohaska S."/>
            <person name="Pruitt K."/>
            <person name="Puig M."/>
            <person name="Quesneville H."/>
            <person name="Ram K.R."/>
            <person name="Rand D."/>
            <person name="Rasmussen M.D."/>
            <person name="Reed L.K."/>
            <person name="Reenan R."/>
            <person name="Reily A."/>
            <person name="Remington K.A."/>
            <person name="Rieger T.T."/>
            <person name="Ritchie M.G."/>
            <person name="Robin C."/>
            <person name="Rogers Y.H."/>
            <person name="Rohde C."/>
            <person name="Rozas J."/>
            <person name="Rubenfield M.J."/>
            <person name="Ruiz A."/>
            <person name="Russo S."/>
            <person name="Salzberg S.L."/>
            <person name="Sanchez-Gracia A."/>
            <person name="Saranga D.J."/>
            <person name="Sato H."/>
            <person name="Schaeffer S.W."/>
            <person name="Schatz M.C."/>
            <person name="Schlenke T."/>
            <person name="Schwartz R."/>
            <person name="Segarra C."/>
            <person name="Singh R.S."/>
            <person name="Sirot L."/>
            <person name="Sirota M."/>
            <person name="Sisneros N.B."/>
            <person name="Smith C.D."/>
            <person name="Smith T.F."/>
            <person name="Spieth J."/>
            <person name="Stage D.E."/>
            <person name="Stark A."/>
            <person name="Stephan W."/>
            <person name="Strausberg R.L."/>
            <person name="Strempel S."/>
            <person name="Sturgill D."/>
            <person name="Sutton G."/>
            <person name="Sutton G.G."/>
            <person name="Tao W."/>
            <person name="Teichmann S."/>
            <person name="Tobari Y.N."/>
            <person name="Tomimura Y."/>
            <person name="Tsolas J.M."/>
            <person name="Valente V.L."/>
            <person name="Venter E."/>
            <person name="Venter J.C."/>
            <person name="Vicario S."/>
            <person name="Vieira F.G."/>
            <person name="Vilella A.J."/>
            <person name="Villasante A."/>
            <person name="Walenz B."/>
            <person name="Wang J."/>
            <person name="Wasserman M."/>
            <person name="Watts T."/>
            <person name="Wilson D."/>
            <person name="Wilson R.K."/>
            <person name="Wing R.A."/>
            <person name="Wolfner M.F."/>
            <person name="Wong A."/>
            <person name="Wong G.K."/>
            <person name="Wu C.I."/>
            <person name="Wu G."/>
            <person name="Yamamoto D."/>
            <person name="Yang H.P."/>
            <person name="Yang S.P."/>
            <person name="Yorke J.A."/>
            <person name="Yoshida K."/>
            <person name="Zdobnov E."/>
            <person name="Zhang P."/>
            <person name="Zhang Y."/>
            <person name="Zimin A.V."/>
            <person name="Baldwin J."/>
            <person name="Abdouelleil A."/>
            <person name="Abdulkadir J."/>
            <person name="Abebe A."/>
            <person name="Abera B."/>
            <person name="Abreu J."/>
            <person name="Acer S.C."/>
            <person name="Aftuck L."/>
            <person name="Alexander A."/>
            <person name="An P."/>
            <person name="Anderson E."/>
            <person name="Anderson S."/>
            <person name="Arachi H."/>
            <person name="Azer M."/>
            <person name="Bachantsang P."/>
            <person name="Barry A."/>
            <person name="Bayul T."/>
            <person name="Berlin A."/>
            <person name="Bessette D."/>
            <person name="Bloom T."/>
            <person name="Blye J."/>
            <person name="Boguslavskiy L."/>
            <person name="Bonnet C."/>
            <person name="Boukhgalter B."/>
            <person name="Bourzgui I."/>
            <person name="Brown A."/>
            <person name="Cahill P."/>
            <person name="Channer S."/>
            <person name="Cheshatsang Y."/>
            <person name="Chuda L."/>
            <person name="Citroen M."/>
            <person name="Collymore A."/>
            <person name="Cooke P."/>
            <person name="Costello M."/>
            <person name="D'Aco K."/>
            <person name="Daza R."/>
            <person name="De Haan G."/>
            <person name="DeGray S."/>
            <person name="DeMaso C."/>
            <person name="Dhargay N."/>
            <person name="Dooley K."/>
            <person name="Dooley E."/>
            <person name="Doricent M."/>
            <person name="Dorje P."/>
            <person name="Dorjee K."/>
            <person name="Dupes A."/>
            <person name="Elong R."/>
            <person name="Falk J."/>
            <person name="Farina A."/>
            <person name="Faro S."/>
            <person name="Ferguson D."/>
            <person name="Fisher S."/>
            <person name="Foley C.D."/>
            <person name="Franke A."/>
            <person name="Friedrich D."/>
            <person name="Gadbois L."/>
            <person name="Gearin G."/>
            <person name="Gearin C.R."/>
            <person name="Giannoukos G."/>
            <person name="Goode T."/>
            <person name="Graham J."/>
            <person name="Grandbois E."/>
            <person name="Grewal S."/>
            <person name="Gyaltsen K."/>
            <person name="Hafez N."/>
            <person name="Hagos B."/>
            <person name="Hall J."/>
            <person name="Henson C."/>
            <person name="Hollinger A."/>
            <person name="Honan T."/>
            <person name="Huard M.D."/>
            <person name="Hughes L."/>
            <person name="Hurhula B."/>
            <person name="Husby M.E."/>
            <person name="Kamat A."/>
            <person name="Kanga B."/>
            <person name="Kashin S."/>
            <person name="Khazanovich D."/>
            <person name="Kisner P."/>
            <person name="Lance K."/>
            <person name="Lara M."/>
            <person name="Lee W."/>
            <person name="Lennon N."/>
            <person name="Letendre F."/>
            <person name="LeVine R."/>
            <person name="Lipovsky A."/>
            <person name="Liu X."/>
            <person name="Liu J."/>
            <person name="Liu S."/>
            <person name="Lokyitsang T."/>
            <person name="Lokyitsang Y."/>
            <person name="Lubonja R."/>
            <person name="Lui A."/>
            <person name="MacDonald P."/>
            <person name="Magnisalis V."/>
            <person name="Maru K."/>
            <person name="Matthews C."/>
            <person name="McCusker W."/>
            <person name="McDonough S."/>
            <person name="Mehta T."/>
            <person name="Meldrim J."/>
            <person name="Meneus L."/>
            <person name="Mihai O."/>
            <person name="Mihalev A."/>
            <person name="Mihova T."/>
            <person name="Mittelman R."/>
            <person name="Mlenga V."/>
            <person name="Montmayeur A."/>
            <person name="Mulrain L."/>
            <person name="Navidi A."/>
            <person name="Naylor J."/>
            <person name="Negash T."/>
            <person name="Nguyen T."/>
            <person name="Nguyen N."/>
            <person name="Nicol R."/>
            <person name="Norbu C."/>
            <person name="Norbu N."/>
            <person name="Novod N."/>
            <person name="O'Neill B."/>
            <person name="Osman S."/>
            <person name="Markiewicz E."/>
            <person name="Oyono O.L."/>
            <person name="Patti C."/>
            <person name="Phunkhang P."/>
            <person name="Pierre F."/>
            <person name="Priest M."/>
            <person name="Raghuraman S."/>
            <person name="Rege F."/>
            <person name="Reyes R."/>
            <person name="Rise C."/>
            <person name="Rogov P."/>
            <person name="Ross K."/>
            <person name="Ryan E."/>
            <person name="Settipalli S."/>
            <person name="Shea T."/>
            <person name="Sherpa N."/>
            <person name="Shi L."/>
            <person name="Shih D."/>
            <person name="Sparrow T."/>
            <person name="Spaulding J."/>
            <person name="Stalker J."/>
            <person name="Stange-Thomann N."/>
            <person name="Stavropoulos S."/>
            <person name="Stone C."/>
            <person name="Strader C."/>
            <person name="Tesfaye S."/>
            <person name="Thomson T."/>
            <person name="Thoulutsang Y."/>
            <person name="Thoulutsang D."/>
            <person name="Topham K."/>
            <person name="Topping I."/>
            <person name="Tsamla T."/>
            <person name="Vassiliev H."/>
            <person name="Vo A."/>
            <person name="Wangchuk T."/>
            <person name="Wangdi T."/>
            <person name="Weiand M."/>
            <person name="Wilkinson J."/>
            <person name="Wilson A."/>
            <person name="Yadav S."/>
            <person name="Young G."/>
            <person name="Yu Q."/>
            <person name="Zembek L."/>
            <person name="Zhong D."/>
            <person name="Zimmer A."/>
            <person name="Zwirko Z."/>
            <person name="Jaffe D.B."/>
            <person name="Alvarez P."/>
            <person name="Brockman W."/>
            <person name="Butler J."/>
            <person name="Chin C."/>
            <person name="Gnerre S."/>
            <person name="Grabherr M."/>
            <person name="Kleber M."/>
            <person name="Mauceli E."/>
            <person name="MacCallum I."/>
        </authorList>
    </citation>
    <scope>NUCLEOTIDE SEQUENCE [LARGE SCALE GENOMIC DNA]</scope>
    <source>
        <strain evidence="8">Tucson 15010-1051.87</strain>
    </source>
</reference>
<dbReference type="GO" id="GO:0008270">
    <property type="term" value="F:zinc ion binding"/>
    <property type="evidence" value="ECO:0007669"/>
    <property type="project" value="UniProtKB-KW"/>
</dbReference>
<dbReference type="SMART" id="SM00184">
    <property type="entry name" value="RING"/>
    <property type="match status" value="1"/>
</dbReference>
<gene>
    <name evidence="7" type="primary">Dvir\GJ13990</name>
    <name evidence="7" type="ORF">Dvir_GJ13990</name>
</gene>
<evidence type="ECO:0000256" key="4">
    <source>
        <dbReference type="PROSITE-ProRule" id="PRU00175"/>
    </source>
</evidence>
<dbReference type="STRING" id="7244.B4LBK8"/>
<dbReference type="AlphaFoldDB" id="B4LBK8"/>
<organism evidence="7 8">
    <name type="scientific">Drosophila virilis</name>
    <name type="common">Fruit fly</name>
    <dbReference type="NCBI Taxonomy" id="7244"/>
    <lineage>
        <taxon>Eukaryota</taxon>
        <taxon>Metazoa</taxon>
        <taxon>Ecdysozoa</taxon>
        <taxon>Arthropoda</taxon>
        <taxon>Hexapoda</taxon>
        <taxon>Insecta</taxon>
        <taxon>Pterygota</taxon>
        <taxon>Neoptera</taxon>
        <taxon>Endopterygota</taxon>
        <taxon>Diptera</taxon>
        <taxon>Brachycera</taxon>
        <taxon>Muscomorpha</taxon>
        <taxon>Ephydroidea</taxon>
        <taxon>Drosophilidae</taxon>
        <taxon>Drosophila</taxon>
    </lineage>
</organism>
<dbReference type="PANTHER" id="PTHR23041:SF78">
    <property type="entry name" value="E3 UBIQUITIN-PROTEIN LIGASE RNF4"/>
    <property type="match status" value="1"/>
</dbReference>
<dbReference type="InParanoid" id="B4LBK8"/>
<dbReference type="PROSITE" id="PS50089">
    <property type="entry name" value="ZF_RING_2"/>
    <property type="match status" value="1"/>
</dbReference>
<evidence type="ECO:0000313" key="8">
    <source>
        <dbReference type="Proteomes" id="UP000008792"/>
    </source>
</evidence>
<dbReference type="Gene3D" id="3.30.40.10">
    <property type="entry name" value="Zinc/RING finger domain, C3HC4 (zinc finger)"/>
    <property type="match status" value="1"/>
</dbReference>
<dbReference type="SUPFAM" id="SSF57850">
    <property type="entry name" value="RING/U-box"/>
    <property type="match status" value="1"/>
</dbReference>
<evidence type="ECO:0000256" key="3">
    <source>
        <dbReference type="ARBA" id="ARBA00022833"/>
    </source>
</evidence>
<dbReference type="PANTHER" id="PTHR23041">
    <property type="entry name" value="RING FINGER DOMAIN-CONTAINING"/>
    <property type="match status" value="1"/>
</dbReference>
<dbReference type="KEGG" id="dvi:6622156"/>